<name>A0A498SR65_ACAVI</name>
<reference evidence="2 3" key="1">
    <citation type="submission" date="2018-08" db="EMBL/GenBank/DDBJ databases">
        <authorList>
            <person name="Laetsch R D."/>
            <person name="Stevens L."/>
            <person name="Kumar S."/>
            <person name="Blaxter L. M."/>
        </authorList>
    </citation>
    <scope>NUCLEOTIDE SEQUENCE [LARGE SCALE GENOMIC DNA]</scope>
</reference>
<dbReference type="AlphaFoldDB" id="A0A498SR65"/>
<keyword evidence="3" id="KW-1185">Reference proteome</keyword>
<evidence type="ECO:0000313" key="3">
    <source>
        <dbReference type="Proteomes" id="UP000276991"/>
    </source>
</evidence>
<dbReference type="EMBL" id="UPTC01004158">
    <property type="protein sequence ID" value="VBB34813.1"/>
    <property type="molecule type" value="Genomic_DNA"/>
</dbReference>
<sequence>MMKKVQAFGHRYNELLFAREDGRIDEGERRSARSSPDPDGNKEKVVPVELSSPEVKELVEMVRKFVLWWDSDLPQSNELHYRMPIRFFIAIHFIYKLLHGPLFIHRNTPLRGLVGLRVMASSELGWIEGYG</sequence>
<evidence type="ECO:0000256" key="1">
    <source>
        <dbReference type="SAM" id="MobiDB-lite"/>
    </source>
</evidence>
<organism evidence="2 3">
    <name type="scientific">Acanthocheilonema viteae</name>
    <name type="common">Filarial nematode worm</name>
    <name type="synonym">Dipetalonema viteae</name>
    <dbReference type="NCBI Taxonomy" id="6277"/>
    <lineage>
        <taxon>Eukaryota</taxon>
        <taxon>Metazoa</taxon>
        <taxon>Ecdysozoa</taxon>
        <taxon>Nematoda</taxon>
        <taxon>Chromadorea</taxon>
        <taxon>Rhabditida</taxon>
        <taxon>Spirurina</taxon>
        <taxon>Spiruromorpha</taxon>
        <taxon>Filarioidea</taxon>
        <taxon>Onchocercidae</taxon>
        <taxon>Acanthocheilonema</taxon>
    </lineage>
</organism>
<proteinExistence type="predicted"/>
<gene>
    <name evidence="2" type="ORF">NAV_LOCUS9604</name>
</gene>
<feature type="region of interest" description="Disordered" evidence="1">
    <location>
        <begin position="25"/>
        <end position="46"/>
    </location>
</feature>
<accession>A0A498SR65</accession>
<evidence type="ECO:0000313" key="2">
    <source>
        <dbReference type="EMBL" id="VBB34813.1"/>
    </source>
</evidence>
<dbReference type="Proteomes" id="UP000276991">
    <property type="component" value="Unassembled WGS sequence"/>
</dbReference>
<protein>
    <submittedName>
        <fullName evidence="2">Uncharacterized protein</fullName>
    </submittedName>
</protein>